<sequence>MSQCRIRPVVCRKLARLHRPLCDASDHSGRFHGTSADEFILWPASLECRAGFYSGPVAELCFKRPLRPPP</sequence>
<dbReference type="EMBL" id="JANPWB010000002">
    <property type="protein sequence ID" value="KAJ1206944.1"/>
    <property type="molecule type" value="Genomic_DNA"/>
</dbReference>
<accession>A0AAV7VZ31</accession>
<dbReference type="Proteomes" id="UP001066276">
    <property type="component" value="Chromosome 1_2"/>
</dbReference>
<reference evidence="1" key="1">
    <citation type="journal article" date="2022" name="bioRxiv">
        <title>Sequencing and chromosome-scale assembly of the giantPleurodeles waltlgenome.</title>
        <authorList>
            <person name="Brown T."/>
            <person name="Elewa A."/>
            <person name="Iarovenko S."/>
            <person name="Subramanian E."/>
            <person name="Araus A.J."/>
            <person name="Petzold A."/>
            <person name="Susuki M."/>
            <person name="Suzuki K.-i.T."/>
            <person name="Hayashi T."/>
            <person name="Toyoda A."/>
            <person name="Oliveira C."/>
            <person name="Osipova E."/>
            <person name="Leigh N.D."/>
            <person name="Simon A."/>
            <person name="Yun M.H."/>
        </authorList>
    </citation>
    <scope>NUCLEOTIDE SEQUENCE</scope>
    <source>
        <strain evidence="1">20211129_DDA</strain>
        <tissue evidence="1">Liver</tissue>
    </source>
</reference>
<name>A0AAV7VZ31_PLEWA</name>
<organism evidence="1 2">
    <name type="scientific">Pleurodeles waltl</name>
    <name type="common">Iberian ribbed newt</name>
    <dbReference type="NCBI Taxonomy" id="8319"/>
    <lineage>
        <taxon>Eukaryota</taxon>
        <taxon>Metazoa</taxon>
        <taxon>Chordata</taxon>
        <taxon>Craniata</taxon>
        <taxon>Vertebrata</taxon>
        <taxon>Euteleostomi</taxon>
        <taxon>Amphibia</taxon>
        <taxon>Batrachia</taxon>
        <taxon>Caudata</taxon>
        <taxon>Salamandroidea</taxon>
        <taxon>Salamandridae</taxon>
        <taxon>Pleurodelinae</taxon>
        <taxon>Pleurodeles</taxon>
    </lineage>
</organism>
<dbReference type="AlphaFoldDB" id="A0AAV7VZ31"/>
<gene>
    <name evidence="1" type="ORF">NDU88_002337</name>
</gene>
<protein>
    <submittedName>
        <fullName evidence="1">Uncharacterized protein</fullName>
    </submittedName>
</protein>
<evidence type="ECO:0000313" key="1">
    <source>
        <dbReference type="EMBL" id="KAJ1206944.1"/>
    </source>
</evidence>
<proteinExistence type="predicted"/>
<evidence type="ECO:0000313" key="2">
    <source>
        <dbReference type="Proteomes" id="UP001066276"/>
    </source>
</evidence>
<keyword evidence="2" id="KW-1185">Reference proteome</keyword>
<comment type="caution">
    <text evidence="1">The sequence shown here is derived from an EMBL/GenBank/DDBJ whole genome shotgun (WGS) entry which is preliminary data.</text>
</comment>